<accession>A0AC60A7L2</accession>
<reference evidence="1" key="2">
    <citation type="submission" date="2025-03" db="EMBL/GenBank/DDBJ databases">
        <authorList>
            <consortium name="ELIXIR-Norway"/>
            <consortium name="Elixir Norway"/>
        </authorList>
    </citation>
    <scope>NUCLEOTIDE SEQUENCE</scope>
</reference>
<sequence>MHMNSCSGMEPVASTSYCYDKPVSIECWSPCRWGDPVQREGPPWMQRPAVRIFEKSNDLASAEAGVDARPGAKPAVPLVVQLTERRGHDKTVVTFPELVPFAGRWAPVNAWWAGQGDRLTLGSRHTLSGQISGSACRKPGCVSLVLGPSGFAVIEAVGTVVLARPSSGAPACASFLWLSSHAVLACTPWPPSWCAGPGGPAATGCPWGPWPPSPAVPTSGHDSGNPFPGCWAFWALSLWADLLAPRLWGLLFT</sequence>
<organism evidence="1 2">
    <name type="scientific">Rangifer tarandus platyrhynchus</name>
    <name type="common">Svalbard reindeer</name>
    <dbReference type="NCBI Taxonomy" id="3082113"/>
    <lineage>
        <taxon>Eukaryota</taxon>
        <taxon>Metazoa</taxon>
        <taxon>Chordata</taxon>
        <taxon>Craniata</taxon>
        <taxon>Vertebrata</taxon>
        <taxon>Euteleostomi</taxon>
        <taxon>Mammalia</taxon>
        <taxon>Eutheria</taxon>
        <taxon>Laurasiatheria</taxon>
        <taxon>Artiodactyla</taxon>
        <taxon>Ruminantia</taxon>
        <taxon>Pecora</taxon>
        <taxon>Cervidae</taxon>
        <taxon>Odocoileinae</taxon>
        <taxon>Rangifer</taxon>
    </lineage>
</organism>
<evidence type="ECO:0000313" key="2">
    <source>
        <dbReference type="Proteomes" id="UP001162501"/>
    </source>
</evidence>
<reference evidence="1" key="1">
    <citation type="submission" date="2023-05" db="EMBL/GenBank/DDBJ databases">
        <authorList>
            <consortium name="ELIXIR-Norway"/>
        </authorList>
    </citation>
    <scope>NUCLEOTIDE SEQUENCE</scope>
</reference>
<name>A0AC60A7L2_RANTA</name>
<gene>
    <name evidence="1" type="ORF">MRATA1EN22A_LOCUS27545</name>
</gene>
<protein>
    <submittedName>
        <fullName evidence="1">Uncharacterized protein</fullName>
    </submittedName>
</protein>
<proteinExistence type="predicted"/>
<dbReference type="EMBL" id="OX596092">
    <property type="protein sequence ID" value="CAN0563582.1"/>
    <property type="molecule type" value="Genomic_DNA"/>
</dbReference>
<dbReference type="Proteomes" id="UP001162501">
    <property type="component" value="Chromosome 8"/>
</dbReference>
<evidence type="ECO:0000313" key="1">
    <source>
        <dbReference type="EMBL" id="CAN0563582.1"/>
    </source>
</evidence>